<reference evidence="1" key="2">
    <citation type="submission" date="2014-06" db="EMBL/GenBank/DDBJ databases">
        <authorList>
            <person name="Aslett M."/>
        </authorList>
    </citation>
    <scope>NUCLEOTIDE SEQUENCE</scope>
</reference>
<gene>
    <name evidence="1" type="ORF">EgrG_002012900</name>
</gene>
<accession>A0A068WBM0</accession>
<sequence length="136" mass="14677">MPRMHDLTGTQMTMVAPSNGAGNREFRRLPPSFSLLAYLVSATRGEKTTSPLQSTASPLHFVYSLICTHQVLMGGAKGDLPLSLPFYPLKVFLRPMTHTRIGCPGESEIPRTDWTRYRLIERGDGSGGGGGAAVSA</sequence>
<dbReference type="AlphaFoldDB" id="A0A068WBM0"/>
<dbReference type="Proteomes" id="UP000492820">
    <property type="component" value="Unassembled WGS sequence"/>
</dbReference>
<reference evidence="1 2" key="1">
    <citation type="journal article" date="2013" name="Nature">
        <title>The genomes of four tapeworm species reveal adaptations to parasitism.</title>
        <authorList>
            <person name="Tsai I.J."/>
            <person name="Zarowiecki M."/>
            <person name="Holroyd N."/>
            <person name="Garciarrubio A."/>
            <person name="Sanchez-Flores A."/>
            <person name="Brooks K.L."/>
            <person name="Tracey A."/>
            <person name="Bobes R.J."/>
            <person name="Fragoso G."/>
            <person name="Sciutto E."/>
            <person name="Aslett M."/>
            <person name="Beasley H."/>
            <person name="Bennett H.M."/>
            <person name="Cai J."/>
            <person name="Camicia F."/>
            <person name="Clark R."/>
            <person name="Cucher M."/>
            <person name="De Silva N."/>
            <person name="Day T.A."/>
            <person name="Deplazes P."/>
            <person name="Estrada K."/>
            <person name="Fernandez C."/>
            <person name="Holland P.W."/>
            <person name="Hou J."/>
            <person name="Hu S."/>
            <person name="Huckvale T."/>
            <person name="Hung S.S."/>
            <person name="Kamenetzky L."/>
            <person name="Keane J.A."/>
            <person name="Kiss F."/>
            <person name="Koziol U."/>
            <person name="Lambert O."/>
            <person name="Liu K."/>
            <person name="Luo X."/>
            <person name="Luo Y."/>
            <person name="Macchiaroli N."/>
            <person name="Nichol S."/>
            <person name="Paps J."/>
            <person name="Parkinson J."/>
            <person name="Pouchkina-Stantcheva N."/>
            <person name="Riddiford N."/>
            <person name="Rosenzvit M."/>
            <person name="Salinas G."/>
            <person name="Wasmuth J.D."/>
            <person name="Zamanian M."/>
            <person name="Zheng Y."/>
            <person name="Cai X."/>
            <person name="Soberon X."/>
            <person name="Olson P.D."/>
            <person name="Laclette J.P."/>
            <person name="Brehm K."/>
            <person name="Berriman M."/>
            <person name="Garciarrubio A."/>
            <person name="Bobes R.J."/>
            <person name="Fragoso G."/>
            <person name="Sanchez-Flores A."/>
            <person name="Estrada K."/>
            <person name="Cevallos M.A."/>
            <person name="Morett E."/>
            <person name="Gonzalez V."/>
            <person name="Portillo T."/>
            <person name="Ochoa-Leyva A."/>
            <person name="Jose M.V."/>
            <person name="Sciutto E."/>
            <person name="Landa A."/>
            <person name="Jimenez L."/>
            <person name="Valdes V."/>
            <person name="Carrero J.C."/>
            <person name="Larralde C."/>
            <person name="Morales-Montor J."/>
            <person name="Limon-Lason J."/>
            <person name="Soberon X."/>
            <person name="Laclette J.P."/>
        </authorList>
    </citation>
    <scope>NUCLEOTIDE SEQUENCE [LARGE SCALE GENOMIC DNA]</scope>
</reference>
<protein>
    <submittedName>
        <fullName evidence="1 3">Uncharacterized protein</fullName>
    </submittedName>
</protein>
<evidence type="ECO:0000313" key="1">
    <source>
        <dbReference type="EMBL" id="CDS15081.1"/>
    </source>
</evidence>
<reference evidence="3" key="3">
    <citation type="submission" date="2020-10" db="UniProtKB">
        <authorList>
            <consortium name="WormBaseParasite"/>
        </authorList>
    </citation>
    <scope>IDENTIFICATION</scope>
</reference>
<organism evidence="1">
    <name type="scientific">Echinococcus granulosus</name>
    <name type="common">Hydatid tapeworm</name>
    <dbReference type="NCBI Taxonomy" id="6210"/>
    <lineage>
        <taxon>Eukaryota</taxon>
        <taxon>Metazoa</taxon>
        <taxon>Spiralia</taxon>
        <taxon>Lophotrochozoa</taxon>
        <taxon>Platyhelminthes</taxon>
        <taxon>Cestoda</taxon>
        <taxon>Eucestoda</taxon>
        <taxon>Cyclophyllidea</taxon>
        <taxon>Taeniidae</taxon>
        <taxon>Echinococcus</taxon>
        <taxon>Echinococcus granulosus group</taxon>
    </lineage>
</organism>
<name>A0A068WBM0_ECHGR</name>
<evidence type="ECO:0000313" key="2">
    <source>
        <dbReference type="Proteomes" id="UP000492820"/>
    </source>
</evidence>
<dbReference type="WBParaSite" id="EgrG_002012900">
    <property type="protein sequence ID" value="EgrG_002012900"/>
    <property type="gene ID" value="EgrG_002012900"/>
</dbReference>
<dbReference type="EMBL" id="LK028576">
    <property type="protein sequence ID" value="CDS15081.1"/>
    <property type="molecule type" value="Genomic_DNA"/>
</dbReference>
<evidence type="ECO:0000313" key="3">
    <source>
        <dbReference type="WBParaSite" id="EgrG_002012900"/>
    </source>
</evidence>
<proteinExistence type="predicted"/>